<keyword evidence="12" id="KW-0411">Iron-sulfur</keyword>
<dbReference type="PANTHER" id="PTHR43822">
    <property type="entry name" value="HOMOACONITASE, MITOCHONDRIAL-RELATED"/>
    <property type="match status" value="1"/>
</dbReference>
<evidence type="ECO:0000313" key="18">
    <source>
        <dbReference type="Proteomes" id="UP000318681"/>
    </source>
</evidence>
<evidence type="ECO:0000256" key="10">
    <source>
        <dbReference type="ARBA" id="ARBA00022723"/>
    </source>
</evidence>
<dbReference type="Proteomes" id="UP000318681">
    <property type="component" value="Unassembled WGS sequence"/>
</dbReference>
<evidence type="ECO:0000256" key="13">
    <source>
        <dbReference type="ARBA" id="ARBA00023239"/>
    </source>
</evidence>
<comment type="catalytic activity">
    <reaction evidence="1">
        <text>(2R,3S)-3-isopropylmalate = (2S)-2-isopropylmalate</text>
        <dbReference type="Rhea" id="RHEA:32287"/>
        <dbReference type="ChEBI" id="CHEBI:1178"/>
        <dbReference type="ChEBI" id="CHEBI:35121"/>
        <dbReference type="EC" id="4.2.1.33"/>
    </reaction>
</comment>
<dbReference type="InterPro" id="IPR018136">
    <property type="entry name" value="Aconitase_4Fe-4S_BS"/>
</dbReference>
<protein>
    <recommendedName>
        <fullName evidence="6">3-isopropylmalate dehydratase</fullName>
        <ecNumber evidence="6">4.2.1.33</ecNumber>
    </recommendedName>
</protein>
<evidence type="ECO:0000256" key="8">
    <source>
        <dbReference type="ARBA" id="ARBA00022485"/>
    </source>
</evidence>
<evidence type="ECO:0000256" key="14">
    <source>
        <dbReference type="ARBA" id="ARBA00023304"/>
    </source>
</evidence>
<dbReference type="Pfam" id="PF00330">
    <property type="entry name" value="Aconitase"/>
    <property type="match status" value="1"/>
</dbReference>
<dbReference type="OrthoDB" id="9802769at2"/>
<feature type="domain" description="Aconitase/3-isopropylmalate dehydratase large subunit alpha/beta/alpha" evidence="16">
    <location>
        <begin position="19"/>
        <end position="468"/>
    </location>
</feature>
<keyword evidence="18" id="KW-1185">Reference proteome</keyword>
<comment type="caution">
    <text evidence="17">The sequence shown here is derived from an EMBL/GenBank/DDBJ whole genome shotgun (WGS) entry which is preliminary data.</text>
</comment>
<evidence type="ECO:0000313" key="17">
    <source>
        <dbReference type="EMBL" id="TVV76554.1"/>
    </source>
</evidence>
<dbReference type="Gene3D" id="3.30.499.10">
    <property type="entry name" value="Aconitase, domain 3"/>
    <property type="match status" value="2"/>
</dbReference>
<dbReference type="GO" id="GO:0051539">
    <property type="term" value="F:4 iron, 4 sulfur cluster binding"/>
    <property type="evidence" value="ECO:0007669"/>
    <property type="project" value="UniProtKB-KW"/>
</dbReference>
<evidence type="ECO:0000259" key="16">
    <source>
        <dbReference type="Pfam" id="PF00330"/>
    </source>
</evidence>
<dbReference type="PANTHER" id="PTHR43822:SF9">
    <property type="entry name" value="3-ISOPROPYLMALATE DEHYDRATASE"/>
    <property type="match status" value="1"/>
</dbReference>
<evidence type="ECO:0000256" key="5">
    <source>
        <dbReference type="ARBA" id="ARBA00011271"/>
    </source>
</evidence>
<dbReference type="NCBIfam" id="NF004016">
    <property type="entry name" value="PRK05478.1"/>
    <property type="match status" value="1"/>
</dbReference>
<keyword evidence="14" id="KW-0100">Branched-chain amino acid biosynthesis</keyword>
<dbReference type="AlphaFoldDB" id="A0A558RB15"/>
<dbReference type="EC" id="4.2.1.33" evidence="6"/>
<evidence type="ECO:0000256" key="15">
    <source>
        <dbReference type="SAM" id="MobiDB-lite"/>
    </source>
</evidence>
<evidence type="ECO:0000256" key="7">
    <source>
        <dbReference type="ARBA" id="ARBA00022430"/>
    </source>
</evidence>
<dbReference type="PRINTS" id="PR00415">
    <property type="entry name" value="ACONITASE"/>
</dbReference>
<evidence type="ECO:0000256" key="12">
    <source>
        <dbReference type="ARBA" id="ARBA00023014"/>
    </source>
</evidence>
<comment type="pathway">
    <text evidence="4">Amino-acid biosynthesis; L-leucine biosynthesis; L-leucine from 3-methyl-2-oxobutanoate: step 2/4.</text>
</comment>
<keyword evidence="10" id="KW-0479">Metal-binding</keyword>
<organism evidence="17 18">
    <name type="scientific">Alterirhizorhabdus solaris</name>
    <dbReference type="NCBI Taxonomy" id="2529389"/>
    <lineage>
        <taxon>Bacteria</taxon>
        <taxon>Pseudomonadati</taxon>
        <taxon>Pseudomonadota</taxon>
        <taxon>Alphaproteobacteria</taxon>
        <taxon>Sphingomonadales</taxon>
        <taxon>Rhizorhabdaceae</taxon>
        <taxon>Alterirhizorhabdus</taxon>
    </lineage>
</organism>
<keyword evidence="7" id="KW-0432">Leucine biosynthesis</keyword>
<keyword evidence="11" id="KW-0408">Iron</keyword>
<dbReference type="GO" id="GO:0009098">
    <property type="term" value="P:L-leucine biosynthetic process"/>
    <property type="evidence" value="ECO:0007669"/>
    <property type="project" value="UniProtKB-KW"/>
</dbReference>
<dbReference type="InterPro" id="IPR036008">
    <property type="entry name" value="Aconitase_4Fe-4S_dom"/>
</dbReference>
<accession>A0A558RB15</accession>
<keyword evidence="8" id="KW-0004">4Fe-4S</keyword>
<evidence type="ECO:0000256" key="3">
    <source>
        <dbReference type="ARBA" id="ARBA00002695"/>
    </source>
</evidence>
<gene>
    <name evidence="17" type="ORF">FOY91_03975</name>
</gene>
<evidence type="ECO:0000256" key="1">
    <source>
        <dbReference type="ARBA" id="ARBA00000491"/>
    </source>
</evidence>
<sequence>MTPVASDAPRPPRTLAGAIWETHVVAALDGETDLLAVDRLLLHERTGGVALRSLDDAGRTVAAPAQVFATMDHIVDTFPGRSDDTLMPTGKAFLTAMREGALKHGITLFDLHDPRQGIVHVISPEQGIVLPGLTLACPDSHTCTQGAFGAIAWGIGSTEAEHALATMTLRVERPHDMRITIDGRLGTGVTAKDLALHIIRRLGSGGAKRHIVEFAGAAVRALDMEARMTLCNMATELAAFGAIIAPDETTFAYLAGRPYAPEGEMWDTAVAHWRTLATEDAAPFAVEHRFDAAEVAPMITWGTSPQHGMPLDATVPAFESLDGTTGRADYDRAIAYMDVTPGDRLEGLPVNAAFIGSCTNSRVSDLRRAAAILKGRKVAPGVRAICVPGSTQVKRDAEAEGLDVIFRDAGFEWREAGCSMCFYAGGESFGAQQRVVSSTNRNFESRQGPGTRTHIASPETVAAPAIAGAIADPRRLEPLP</sequence>
<reference evidence="17 18" key="1">
    <citation type="submission" date="2019-07" db="EMBL/GenBank/DDBJ databases">
        <title>Sphingomonas solaris sp. nov., isolated from a solar panel from Boston, Massachusetts.</title>
        <authorList>
            <person name="Tanner K."/>
            <person name="Pascual J."/>
            <person name="Mancuso C."/>
            <person name="Pereto J."/>
            <person name="Khalil A."/>
            <person name="Vilanova C."/>
        </authorList>
    </citation>
    <scope>NUCLEOTIDE SEQUENCE [LARGE SCALE GENOMIC DNA]</scope>
    <source>
        <strain evidence="17 18">R4DWN</strain>
    </source>
</reference>
<proteinExistence type="predicted"/>
<dbReference type="PROSITE" id="PS00450">
    <property type="entry name" value="ACONITASE_1"/>
    <property type="match status" value="1"/>
</dbReference>
<dbReference type="SUPFAM" id="SSF53732">
    <property type="entry name" value="Aconitase iron-sulfur domain"/>
    <property type="match status" value="1"/>
</dbReference>
<dbReference type="InterPro" id="IPR001030">
    <property type="entry name" value="Acoase/IPM_deHydtase_lsu_aba"/>
</dbReference>
<evidence type="ECO:0000256" key="6">
    <source>
        <dbReference type="ARBA" id="ARBA00011998"/>
    </source>
</evidence>
<name>A0A558RB15_9SPHN</name>
<keyword evidence="13" id="KW-0456">Lyase</keyword>
<comment type="cofactor">
    <cofactor evidence="2">
        <name>[4Fe-4S] cluster</name>
        <dbReference type="ChEBI" id="CHEBI:49883"/>
    </cofactor>
</comment>
<feature type="region of interest" description="Disordered" evidence="15">
    <location>
        <begin position="440"/>
        <end position="459"/>
    </location>
</feature>
<keyword evidence="9" id="KW-0028">Amino-acid biosynthesis</keyword>
<dbReference type="NCBIfam" id="NF009116">
    <property type="entry name" value="PRK12466.1"/>
    <property type="match status" value="1"/>
</dbReference>
<comment type="subunit">
    <text evidence="5">Heterodimer of LeuC and LeuD.</text>
</comment>
<dbReference type="InterPro" id="IPR015931">
    <property type="entry name" value="Acnase/IPM_dHydase_lsu_aba_1/3"/>
</dbReference>
<dbReference type="GO" id="GO:0003861">
    <property type="term" value="F:3-isopropylmalate dehydratase activity"/>
    <property type="evidence" value="ECO:0007669"/>
    <property type="project" value="UniProtKB-EC"/>
</dbReference>
<evidence type="ECO:0000256" key="11">
    <source>
        <dbReference type="ARBA" id="ARBA00023004"/>
    </source>
</evidence>
<comment type="function">
    <text evidence="3">Catalyzes the isomerization between 2-isopropylmalate and 3-isopropylmalate, via the formation of 2-isopropylmaleate.</text>
</comment>
<evidence type="ECO:0000256" key="4">
    <source>
        <dbReference type="ARBA" id="ARBA00004729"/>
    </source>
</evidence>
<evidence type="ECO:0000256" key="2">
    <source>
        <dbReference type="ARBA" id="ARBA00001966"/>
    </source>
</evidence>
<dbReference type="GO" id="GO:0046872">
    <property type="term" value="F:metal ion binding"/>
    <property type="evidence" value="ECO:0007669"/>
    <property type="project" value="UniProtKB-KW"/>
</dbReference>
<evidence type="ECO:0000256" key="9">
    <source>
        <dbReference type="ARBA" id="ARBA00022605"/>
    </source>
</evidence>
<dbReference type="InterPro" id="IPR050067">
    <property type="entry name" value="IPM_dehydratase_rel_enz"/>
</dbReference>
<dbReference type="RefSeq" id="WP_145148374.1">
    <property type="nucleotide sequence ID" value="NZ_VNIM01000009.1"/>
</dbReference>
<dbReference type="EMBL" id="VNIM01000009">
    <property type="protein sequence ID" value="TVV76554.1"/>
    <property type="molecule type" value="Genomic_DNA"/>
</dbReference>